<proteinExistence type="predicted"/>
<feature type="region of interest" description="Disordered" evidence="1">
    <location>
        <begin position="1"/>
        <end position="30"/>
    </location>
</feature>
<feature type="compositionally biased region" description="Basic and acidic residues" evidence="1">
    <location>
        <begin position="218"/>
        <end position="232"/>
    </location>
</feature>
<dbReference type="eggNOG" id="ENOG5033K1G">
    <property type="taxonomic scope" value="Bacteria"/>
</dbReference>
<name>E2Q6V2_STRCL</name>
<gene>
    <name evidence="2" type="ORF">SCLAV_4328</name>
</gene>
<dbReference type="EMBL" id="CM000913">
    <property type="protein sequence ID" value="EFG09401.1"/>
    <property type="molecule type" value="Genomic_DNA"/>
</dbReference>
<evidence type="ECO:0000313" key="3">
    <source>
        <dbReference type="Proteomes" id="UP000002357"/>
    </source>
</evidence>
<dbReference type="STRING" id="1901.BB341_07205"/>
<feature type="compositionally biased region" description="Low complexity" evidence="1">
    <location>
        <begin position="262"/>
        <end position="292"/>
    </location>
</feature>
<evidence type="ECO:0000256" key="1">
    <source>
        <dbReference type="SAM" id="MobiDB-lite"/>
    </source>
</evidence>
<feature type="compositionally biased region" description="Pro residues" evidence="1">
    <location>
        <begin position="178"/>
        <end position="188"/>
    </location>
</feature>
<feature type="compositionally biased region" description="Low complexity" evidence="1">
    <location>
        <begin position="133"/>
        <end position="153"/>
    </location>
</feature>
<keyword evidence="3" id="KW-1185">Reference proteome</keyword>
<feature type="region of interest" description="Disordered" evidence="1">
    <location>
        <begin position="69"/>
        <end position="392"/>
    </location>
</feature>
<feature type="compositionally biased region" description="Low complexity" evidence="1">
    <location>
        <begin position="162"/>
        <end position="177"/>
    </location>
</feature>
<sequence length="569" mass="57908">MGDDTADTGLTGDDGPRTTRGPRHAAPRKSLLAKFQRPAGKAMALAAMPTAVLVGMGFAPKLALAEDKDVPFAPGPCVTRSEEPAGSPGPSGTPSPPGAGGTPSAARSPEPVPSASRSPDGGTGPADRAVRTGPQPARSPSAGAAPGPRPSGEPSRKPSPKPSSTLSPKPDVHGPTLPGKPSPTPPGERPGQRPNLLDPLGLGKAIGDLLGLRASPVQRERAPARTPARDGEGDGDGSPERTPVAEPSAASPARPVRDPVHASAAGAAEATGAAGPARRSGAPSAIGSPSAPAREDRAAEAPGEPRAQQLKDPEDPEGRDPEGNAARDGTPRGEGAAAGEAKDPGPAGDPVRDPAADPARDRLRKVVEDAAARAGAPVEELDDTAGGLDPVKDEDIPEGAKPPFPCPTPDPAALAAATEEQGLPLLPDDPWVLESSRLTLEGLRYHGIVEVRTGGGKVKKALKFTATRIAIGDLHQKARGPGGTTLHAQAKKRSVSHLREGTVTMYTEKLTGTIFGLWPVTFSPRTPPPLNVPFVWFDDATVVQAGQFGGTLTIPGLRNFTTGSLDNRA</sequence>
<dbReference type="Proteomes" id="UP000002357">
    <property type="component" value="Chromosome"/>
</dbReference>
<protein>
    <submittedName>
        <fullName evidence="2">Atrophin-1 domain-containing protein</fullName>
    </submittedName>
</protein>
<organism evidence="2 3">
    <name type="scientific">Streptomyces clavuligerus</name>
    <dbReference type="NCBI Taxonomy" id="1901"/>
    <lineage>
        <taxon>Bacteria</taxon>
        <taxon>Bacillati</taxon>
        <taxon>Actinomycetota</taxon>
        <taxon>Actinomycetes</taxon>
        <taxon>Kitasatosporales</taxon>
        <taxon>Streptomycetaceae</taxon>
        <taxon>Streptomyces</taxon>
    </lineage>
</organism>
<feature type="compositionally biased region" description="Basic and acidic residues" evidence="1">
    <location>
        <begin position="350"/>
        <end position="371"/>
    </location>
</feature>
<dbReference type="AlphaFoldDB" id="E2Q6V2"/>
<dbReference type="OrthoDB" id="4350094at2"/>
<reference evidence="2 3" key="1">
    <citation type="journal article" date="2010" name="Genome Biol. Evol.">
        <title>The sequence of a 1.8-mb bacterial linear plasmid reveals a rich evolutionary reservoir of secondary metabolic pathways.</title>
        <authorList>
            <person name="Medema M.H."/>
            <person name="Trefzer A."/>
            <person name="Kovalchuk A."/>
            <person name="van den Berg M."/>
            <person name="Mueller U."/>
            <person name="Heijne W."/>
            <person name="Wu L."/>
            <person name="Alam M.T."/>
            <person name="Ronning C.M."/>
            <person name="Nierman W.C."/>
            <person name="Bovenberg R.A.L."/>
            <person name="Breitling R."/>
            <person name="Takano E."/>
        </authorList>
    </citation>
    <scope>NUCLEOTIDE SEQUENCE [LARGE SCALE GENOMIC DNA]</scope>
    <source>
        <strain evidence="3">ATCC 27064 / DSM 738 / JCM 4710 / NBRC 13307 / NCIMB 12785 / NRRL 3585 / VKM Ac-602</strain>
    </source>
</reference>
<dbReference type="RefSeq" id="WP_003961884.1">
    <property type="nucleotide sequence ID" value="NZ_CM000913.1"/>
</dbReference>
<dbReference type="GeneID" id="93729206"/>
<evidence type="ECO:0000313" key="2">
    <source>
        <dbReference type="EMBL" id="EFG09401.1"/>
    </source>
</evidence>
<accession>E2Q6V2</accession>
<feature type="compositionally biased region" description="Basic and acidic residues" evidence="1">
    <location>
        <begin position="309"/>
        <end position="322"/>
    </location>
</feature>
<dbReference type="KEGG" id="sclf:BB341_07205"/>